<dbReference type="Gene3D" id="2.30.140.10">
    <property type="entry name" value="Spermidine synthase, tetramerisation domain"/>
    <property type="match status" value="1"/>
</dbReference>
<dbReference type="GO" id="GO:0004766">
    <property type="term" value="F:spermidine synthase activity"/>
    <property type="evidence" value="ECO:0007669"/>
    <property type="project" value="UniProtKB-UniRule"/>
</dbReference>
<feature type="domain" description="PABS" evidence="8">
    <location>
        <begin position="21"/>
        <end position="254"/>
    </location>
</feature>
<comment type="catalytic activity">
    <reaction evidence="4 7">
        <text>S-adenosyl 3-(methylsulfanyl)propylamine + putrescine = S-methyl-5'-thioadenosine + spermidine + H(+)</text>
        <dbReference type="Rhea" id="RHEA:12721"/>
        <dbReference type="ChEBI" id="CHEBI:15378"/>
        <dbReference type="ChEBI" id="CHEBI:17509"/>
        <dbReference type="ChEBI" id="CHEBI:57443"/>
        <dbReference type="ChEBI" id="CHEBI:57834"/>
        <dbReference type="ChEBI" id="CHEBI:326268"/>
        <dbReference type="EC" id="2.5.1.16"/>
    </reaction>
</comment>
<dbReference type="Gene3D" id="3.40.50.150">
    <property type="entry name" value="Vaccinia Virus protein VP39"/>
    <property type="match status" value="1"/>
</dbReference>
<evidence type="ECO:0000313" key="10">
    <source>
        <dbReference type="Proteomes" id="UP000671879"/>
    </source>
</evidence>
<dbReference type="NCBIfam" id="TIGR00417">
    <property type="entry name" value="speE"/>
    <property type="match status" value="1"/>
</dbReference>
<dbReference type="Pfam" id="PF01564">
    <property type="entry name" value="Spermine_synth"/>
    <property type="match status" value="1"/>
</dbReference>
<dbReference type="InterPro" id="IPR029063">
    <property type="entry name" value="SAM-dependent_MTases_sf"/>
</dbReference>
<dbReference type="InterPro" id="IPR030373">
    <property type="entry name" value="PABS_CS"/>
</dbReference>
<comment type="similarity">
    <text evidence="1 4 6">Belongs to the spermidine/spermine synthase family.</text>
</comment>
<comment type="pathway">
    <text evidence="4">Amine and polyamine biosynthesis; spermidine biosynthesis; spermidine from putrescine: step 1/1.</text>
</comment>
<feature type="binding site" evidence="4">
    <location>
        <position position="50"/>
    </location>
    <ligand>
        <name>S-methyl-5'-thioadenosine</name>
        <dbReference type="ChEBI" id="CHEBI:17509"/>
    </ligand>
</feature>
<dbReference type="PANTHER" id="PTHR11558:SF11">
    <property type="entry name" value="SPERMIDINE SYNTHASE"/>
    <property type="match status" value="1"/>
</dbReference>
<dbReference type="Pfam" id="PF17284">
    <property type="entry name" value="Spermine_synt_N"/>
    <property type="match status" value="1"/>
</dbReference>
<keyword evidence="2 4" id="KW-0808">Transferase</keyword>
<evidence type="ECO:0000256" key="5">
    <source>
        <dbReference type="PROSITE-ProRule" id="PRU00354"/>
    </source>
</evidence>
<dbReference type="NCBIfam" id="NF002010">
    <property type="entry name" value="PRK00811.1"/>
    <property type="match status" value="1"/>
</dbReference>
<evidence type="ECO:0000256" key="3">
    <source>
        <dbReference type="ARBA" id="ARBA00023115"/>
    </source>
</evidence>
<dbReference type="AlphaFoldDB" id="A0A9Q7AAY4"/>
<keyword evidence="4 7" id="KW-0745">Spermidine biosynthesis</keyword>
<dbReference type="EC" id="2.5.1.16" evidence="4"/>
<feature type="binding site" evidence="4">
    <location>
        <begin position="156"/>
        <end position="157"/>
    </location>
    <ligand>
        <name>S-methyl-5'-thioadenosine</name>
        <dbReference type="ChEBI" id="CHEBI:17509"/>
    </ligand>
</feature>
<feature type="binding site" evidence="4">
    <location>
        <position position="105"/>
    </location>
    <ligand>
        <name>spermidine</name>
        <dbReference type="ChEBI" id="CHEBI:57834"/>
    </ligand>
</feature>
<evidence type="ECO:0000256" key="1">
    <source>
        <dbReference type="ARBA" id="ARBA00007867"/>
    </source>
</evidence>
<feature type="binding site" evidence="4">
    <location>
        <position position="125"/>
    </location>
    <ligand>
        <name>S-methyl-5'-thioadenosine</name>
        <dbReference type="ChEBI" id="CHEBI:17509"/>
    </ligand>
</feature>
<dbReference type="InterPro" id="IPR030374">
    <property type="entry name" value="PABS"/>
</dbReference>
<dbReference type="PROSITE" id="PS51006">
    <property type="entry name" value="PABS_2"/>
    <property type="match status" value="1"/>
</dbReference>
<dbReference type="CDD" id="cd02440">
    <property type="entry name" value="AdoMet_MTases"/>
    <property type="match status" value="1"/>
</dbReference>
<evidence type="ECO:0000313" key="9">
    <source>
        <dbReference type="EMBL" id="QTX33585.1"/>
    </source>
</evidence>
<evidence type="ECO:0000259" key="8">
    <source>
        <dbReference type="PROSITE" id="PS51006"/>
    </source>
</evidence>
<dbReference type="GO" id="GO:0008295">
    <property type="term" value="P:spermidine biosynthetic process"/>
    <property type="evidence" value="ECO:0007669"/>
    <property type="project" value="UniProtKB-UniRule"/>
</dbReference>
<dbReference type="SUPFAM" id="SSF53335">
    <property type="entry name" value="S-adenosyl-L-methionine-dependent methyltransferases"/>
    <property type="match status" value="1"/>
</dbReference>
<protein>
    <recommendedName>
        <fullName evidence="4">Polyamine aminopropyltransferase</fullName>
    </recommendedName>
    <alternativeName>
        <fullName evidence="4">Putrescine aminopropyltransferase</fullName>
        <shortName evidence="4">PAPT</shortName>
    </alternativeName>
    <alternativeName>
        <fullName evidence="4">Spermidine synthase</fullName>
        <shortName evidence="4">SPDS</shortName>
        <shortName evidence="4">SPDSY</shortName>
        <ecNumber evidence="4">2.5.1.16</ecNumber>
    </alternativeName>
</protein>
<keyword evidence="3 4" id="KW-0620">Polyamine biosynthesis</keyword>
<evidence type="ECO:0000256" key="6">
    <source>
        <dbReference type="RuleBase" id="RU003836"/>
    </source>
</evidence>
<evidence type="ECO:0000256" key="7">
    <source>
        <dbReference type="RuleBase" id="RU003837"/>
    </source>
</evidence>
<name>A0A9Q7AAY4_9BACT</name>
<dbReference type="PANTHER" id="PTHR11558">
    <property type="entry name" value="SPERMIDINE/SPERMINE SYNTHASE"/>
    <property type="match status" value="1"/>
</dbReference>
<gene>
    <name evidence="4 9" type="primary">speE</name>
    <name evidence="9" type="ORF">KAR29_06965</name>
</gene>
<keyword evidence="10" id="KW-1185">Reference proteome</keyword>
<dbReference type="HAMAP" id="MF_00198">
    <property type="entry name" value="Spermidine_synth"/>
    <property type="match status" value="1"/>
</dbReference>
<dbReference type="InterPro" id="IPR035246">
    <property type="entry name" value="Spermidine_synt_N"/>
</dbReference>
<organism evidence="9 10">
    <name type="scientific">Aminithiophilus ramosus</name>
    <dbReference type="NCBI Taxonomy" id="3029084"/>
    <lineage>
        <taxon>Bacteria</taxon>
        <taxon>Thermotogati</taxon>
        <taxon>Synergistota</taxon>
        <taxon>Synergistia</taxon>
        <taxon>Synergistales</taxon>
        <taxon>Aminithiophilaceae</taxon>
        <taxon>Aminithiophilus</taxon>
    </lineage>
</organism>
<accession>A0A9Q7AAY4</accession>
<dbReference type="KEGG" id="aram:KAR29_06965"/>
<feature type="binding site" evidence="4">
    <location>
        <begin position="174"/>
        <end position="177"/>
    </location>
    <ligand>
        <name>spermidine</name>
        <dbReference type="ChEBI" id="CHEBI:57834"/>
    </ligand>
</feature>
<evidence type="ECO:0000256" key="4">
    <source>
        <dbReference type="HAMAP-Rule" id="MF_00198"/>
    </source>
</evidence>
<reference evidence="10" key="1">
    <citation type="submission" date="2021-04" db="EMBL/GenBank/DDBJ databases">
        <title>A novel Synergistetes isolate from a pyrite-forming mixed culture.</title>
        <authorList>
            <person name="Bunk B."/>
            <person name="Sproer C."/>
            <person name="Spring S."/>
            <person name="Pester M."/>
        </authorList>
    </citation>
    <scope>NUCLEOTIDE SEQUENCE [LARGE SCALE GENOMIC DNA]</scope>
    <source>
        <strain evidence="10">J.5.4.2-T.3.5.2</strain>
    </source>
</reference>
<sequence>MRFHARVVFYVIEPIAIRKNDLWFTEYQTNAMRLGLRITSILKNIKTDYQQLLVVETEEYGRALILDGALMFTDQNEFTYHEMMVHPLLSSHPDPRKVLVVGGGDGGCVREIVKHDCVEEIYLVDIDEEVIKASLDFFPAVSEGLRDERVKVLPMDALKFIKDHPATFDAIIVDSTDPVDFAVGLFEAPFYRDVAAALREGGMVVAQTESPFVNRDLLSHAFLQMGTVFPRMFLCWGAMPTYPTGSWTYSIGSLGPDPRTIRRSPSARTQYYSSDIHRASFVLPPFIKELLRANLSQ</sequence>
<dbReference type="PROSITE" id="PS01330">
    <property type="entry name" value="PABS_1"/>
    <property type="match status" value="1"/>
</dbReference>
<comment type="caution">
    <text evidence="4">Lacks conserved residue(s) required for the propagation of feature annotation.</text>
</comment>
<comment type="function">
    <text evidence="4">Catalyzes the irreversible transfer of a propylamine group from the amino donor S-adenosylmethioninamine (decarboxy-AdoMet) to putrescine (1,4-diaminobutane) to yield spermidine.</text>
</comment>
<dbReference type="InterPro" id="IPR037163">
    <property type="entry name" value="Spermidine_synt_N_sf"/>
</dbReference>
<dbReference type="InterPro" id="IPR001045">
    <property type="entry name" value="Spermi_synthase"/>
</dbReference>
<feature type="binding site" evidence="4">
    <location>
        <position position="81"/>
    </location>
    <ligand>
        <name>spermidine</name>
        <dbReference type="ChEBI" id="CHEBI:57834"/>
    </ligand>
</feature>
<dbReference type="GO" id="GO:0005829">
    <property type="term" value="C:cytosol"/>
    <property type="evidence" value="ECO:0007669"/>
    <property type="project" value="TreeGrafter"/>
</dbReference>
<dbReference type="Proteomes" id="UP000671879">
    <property type="component" value="Chromosome"/>
</dbReference>
<evidence type="ECO:0000256" key="2">
    <source>
        <dbReference type="ARBA" id="ARBA00022679"/>
    </source>
</evidence>
<feature type="active site" description="Proton acceptor" evidence="4 5">
    <location>
        <position position="174"/>
    </location>
</feature>
<comment type="subunit">
    <text evidence="4">Homodimer or homotetramer.</text>
</comment>
<proteinExistence type="inferred from homology"/>
<dbReference type="EMBL" id="CP072943">
    <property type="protein sequence ID" value="QTX33585.1"/>
    <property type="molecule type" value="Genomic_DNA"/>
</dbReference>